<dbReference type="InterPro" id="IPR050235">
    <property type="entry name" value="CK1_Ser-Thr_kinase"/>
</dbReference>
<evidence type="ECO:0000256" key="2">
    <source>
        <dbReference type="ARBA" id="ARBA00022741"/>
    </source>
</evidence>
<evidence type="ECO:0000256" key="8">
    <source>
        <dbReference type="SAM" id="MobiDB-lite"/>
    </source>
</evidence>
<dbReference type="SUPFAM" id="SSF56112">
    <property type="entry name" value="Protein kinase-like (PK-like)"/>
    <property type="match status" value="1"/>
</dbReference>
<keyword evidence="10" id="KW-0418">Kinase</keyword>
<dbReference type="InterPro" id="IPR017441">
    <property type="entry name" value="Protein_kinase_ATP_BS"/>
</dbReference>
<evidence type="ECO:0000313" key="11">
    <source>
        <dbReference type="Proteomes" id="UP000009168"/>
    </source>
</evidence>
<dbReference type="RefSeq" id="XP_001011191.1">
    <property type="nucleotide sequence ID" value="XM_001011191.1"/>
</dbReference>
<gene>
    <name evidence="10" type="ORF">TTHERM_00145510</name>
</gene>
<evidence type="ECO:0000256" key="6">
    <source>
        <dbReference type="RuleBase" id="RU000304"/>
    </source>
</evidence>
<dbReference type="InterPro" id="IPR000719">
    <property type="entry name" value="Prot_kinase_dom"/>
</dbReference>
<comment type="similarity">
    <text evidence="6">Belongs to the protein kinase superfamily.</text>
</comment>
<reference evidence="11" key="1">
    <citation type="journal article" date="2006" name="PLoS Biol.">
        <title>Macronuclear genome sequence of the ciliate Tetrahymena thermophila, a model eukaryote.</title>
        <authorList>
            <person name="Eisen J.A."/>
            <person name="Coyne R.S."/>
            <person name="Wu M."/>
            <person name="Wu D."/>
            <person name="Thiagarajan M."/>
            <person name="Wortman J.R."/>
            <person name="Badger J.H."/>
            <person name="Ren Q."/>
            <person name="Amedeo P."/>
            <person name="Jones K.M."/>
            <person name="Tallon L.J."/>
            <person name="Delcher A.L."/>
            <person name="Salzberg S.L."/>
            <person name="Silva J.C."/>
            <person name="Haas B.J."/>
            <person name="Majoros W.H."/>
            <person name="Farzad M."/>
            <person name="Carlton J.M."/>
            <person name="Smith R.K. Jr."/>
            <person name="Garg J."/>
            <person name="Pearlman R.E."/>
            <person name="Karrer K.M."/>
            <person name="Sun L."/>
            <person name="Manning G."/>
            <person name="Elde N.C."/>
            <person name="Turkewitz A.P."/>
            <person name="Asai D.J."/>
            <person name="Wilkes D.E."/>
            <person name="Wang Y."/>
            <person name="Cai H."/>
            <person name="Collins K."/>
            <person name="Stewart B.A."/>
            <person name="Lee S.R."/>
            <person name="Wilamowska K."/>
            <person name="Weinberg Z."/>
            <person name="Ruzzo W.L."/>
            <person name="Wloga D."/>
            <person name="Gaertig J."/>
            <person name="Frankel J."/>
            <person name="Tsao C.-C."/>
            <person name="Gorovsky M.A."/>
            <person name="Keeling P.J."/>
            <person name="Waller R.F."/>
            <person name="Patron N.J."/>
            <person name="Cherry J.M."/>
            <person name="Stover N.A."/>
            <person name="Krieger C.J."/>
            <person name="del Toro C."/>
            <person name="Ryder H.F."/>
            <person name="Williamson S.C."/>
            <person name="Barbeau R.A."/>
            <person name="Hamilton E.P."/>
            <person name="Orias E."/>
        </authorList>
    </citation>
    <scope>NUCLEOTIDE SEQUENCE [LARGE SCALE GENOMIC DNA]</scope>
    <source>
        <strain evidence="11">SB210</strain>
    </source>
</reference>
<sequence length="466" mass="54636">MSIVEVRVCGRYKLGSRIGTGSFGSIYLAKNVQTNTEVAVKMEEIKSRHPQLLYEGKIMQNLQGGIGIPNMHWCGQEGDYNFLVMELLGQNMEELFNLCNKKLSLKTTLMIADQIISNLEYIHFKTYVHRDMKPENFLVGLGKKSKNIFTIDFGLSKRYRDSRTHEHIQFRDKKPLIGTCRYASLNAHKGYEQSRRDDLESLGYILIYFLKGSLPWQGIKTNSRDQKQQMILEMKTSIPVEELCKGLPPEFAIYINYCRNLKFEDKPDYTYLKKIFKERFVKEGYQFDYVYDWILIPLSSRNPTFTAKIPITVELIPNEDQFIKENQESDDSKDNMPDDTSDKGEENEISNYYQQQQPQGQNQFGQAPQQQYYPQNQYYGQNQNNYKGNYQQQQQQIQQQQQQLKQGNNIQQQQYNQQQNNYQMQQQYNQQQAQQQQYSNNAAVQPKQASQKDGKGKKEKGECSIF</sequence>
<dbReference type="HOGENOM" id="CLU_019279_2_7_1"/>
<dbReference type="STRING" id="312017.I7MDU0"/>
<evidence type="ECO:0000259" key="9">
    <source>
        <dbReference type="PROSITE" id="PS50011"/>
    </source>
</evidence>
<dbReference type="PROSITE" id="PS00108">
    <property type="entry name" value="PROTEIN_KINASE_ST"/>
    <property type="match status" value="1"/>
</dbReference>
<dbReference type="eggNOG" id="KOG1164">
    <property type="taxonomic scope" value="Eukaryota"/>
</dbReference>
<keyword evidence="11" id="KW-1185">Reference proteome</keyword>
<evidence type="ECO:0000256" key="7">
    <source>
        <dbReference type="SAM" id="Coils"/>
    </source>
</evidence>
<dbReference type="PANTHER" id="PTHR11909">
    <property type="entry name" value="CASEIN KINASE-RELATED"/>
    <property type="match status" value="1"/>
</dbReference>
<feature type="binding site" evidence="5">
    <location>
        <position position="41"/>
    </location>
    <ligand>
        <name>ATP</name>
        <dbReference type="ChEBI" id="CHEBI:30616"/>
    </ligand>
</feature>
<proteinExistence type="inferred from homology"/>
<feature type="region of interest" description="Disordered" evidence="8">
    <location>
        <begin position="323"/>
        <end position="346"/>
    </location>
</feature>
<dbReference type="AlphaFoldDB" id="I7MDU0"/>
<feature type="compositionally biased region" description="Basic and acidic residues" evidence="8">
    <location>
        <begin position="450"/>
        <end position="466"/>
    </location>
</feature>
<dbReference type="GeneID" id="7836609"/>
<feature type="compositionally biased region" description="Low complexity" evidence="8">
    <location>
        <begin position="423"/>
        <end position="441"/>
    </location>
</feature>
<name>I7MDU0_TETTS</name>
<evidence type="ECO:0000256" key="4">
    <source>
        <dbReference type="ARBA" id="ARBA00023860"/>
    </source>
</evidence>
<dbReference type="Gene3D" id="1.10.510.10">
    <property type="entry name" value="Transferase(Phosphotransferase) domain 1"/>
    <property type="match status" value="1"/>
</dbReference>
<evidence type="ECO:0000313" key="10">
    <source>
        <dbReference type="EMBL" id="EAR90946.1"/>
    </source>
</evidence>
<dbReference type="PROSITE" id="PS00107">
    <property type="entry name" value="PROTEIN_KINASE_ATP"/>
    <property type="match status" value="1"/>
</dbReference>
<keyword evidence="7" id="KW-0175">Coiled coil</keyword>
<dbReference type="OMA" id="GRDKGYN"/>
<dbReference type="InterPro" id="IPR008271">
    <property type="entry name" value="Ser/Thr_kinase_AS"/>
</dbReference>
<dbReference type="PROSITE" id="PS50011">
    <property type="entry name" value="PROTEIN_KINASE_DOM"/>
    <property type="match status" value="1"/>
</dbReference>
<dbReference type="Proteomes" id="UP000009168">
    <property type="component" value="Unassembled WGS sequence"/>
</dbReference>
<dbReference type="KEGG" id="tet:TTHERM_00145510"/>
<evidence type="ECO:0000256" key="3">
    <source>
        <dbReference type="ARBA" id="ARBA00022840"/>
    </source>
</evidence>
<feature type="coiled-coil region" evidence="7">
    <location>
        <begin position="383"/>
        <end position="410"/>
    </location>
</feature>
<dbReference type="InParanoid" id="I7MDU0"/>
<accession>I7MDU0</accession>
<dbReference type="OrthoDB" id="291507at2759"/>
<dbReference type="EMBL" id="GG662793">
    <property type="protein sequence ID" value="EAR90946.1"/>
    <property type="molecule type" value="Genomic_DNA"/>
</dbReference>
<dbReference type="GO" id="GO:0005524">
    <property type="term" value="F:ATP binding"/>
    <property type="evidence" value="ECO:0007669"/>
    <property type="project" value="UniProtKB-UniRule"/>
</dbReference>
<dbReference type="Pfam" id="PF00069">
    <property type="entry name" value="Pkinase"/>
    <property type="match status" value="1"/>
</dbReference>
<dbReference type="SMART" id="SM00220">
    <property type="entry name" value="S_TKc"/>
    <property type="match status" value="1"/>
</dbReference>
<dbReference type="GO" id="GO:0004674">
    <property type="term" value="F:protein serine/threonine kinase activity"/>
    <property type="evidence" value="ECO:0007669"/>
    <property type="project" value="UniProtKB-KW"/>
</dbReference>
<keyword evidence="6" id="KW-0723">Serine/threonine-protein kinase</keyword>
<protein>
    <recommendedName>
        <fullName evidence="4">Casein kinase I</fullName>
        <ecNumber evidence="1">2.7.11.1</ecNumber>
    </recommendedName>
</protein>
<dbReference type="InterPro" id="IPR011009">
    <property type="entry name" value="Kinase-like_dom_sf"/>
</dbReference>
<dbReference type="CDD" id="cd14016">
    <property type="entry name" value="STKc_CK1"/>
    <property type="match status" value="1"/>
</dbReference>
<dbReference type="FunFam" id="1.10.510.10:FF:000596">
    <property type="entry name" value="CK1 family protein kinase"/>
    <property type="match status" value="1"/>
</dbReference>
<evidence type="ECO:0000256" key="5">
    <source>
        <dbReference type="PROSITE-ProRule" id="PRU10141"/>
    </source>
</evidence>
<keyword evidence="3 5" id="KW-0067">ATP-binding</keyword>
<keyword evidence="10" id="KW-0808">Transferase</keyword>
<evidence type="ECO:0000256" key="1">
    <source>
        <dbReference type="ARBA" id="ARBA00012513"/>
    </source>
</evidence>
<keyword evidence="2 5" id="KW-0547">Nucleotide-binding</keyword>
<dbReference type="EC" id="2.7.11.1" evidence="1"/>
<feature type="domain" description="Protein kinase" evidence="9">
    <location>
        <begin position="12"/>
        <end position="281"/>
    </location>
</feature>
<feature type="region of interest" description="Disordered" evidence="8">
    <location>
        <begin position="423"/>
        <end position="466"/>
    </location>
</feature>
<organism evidence="10 11">
    <name type="scientific">Tetrahymena thermophila (strain SB210)</name>
    <dbReference type="NCBI Taxonomy" id="312017"/>
    <lineage>
        <taxon>Eukaryota</taxon>
        <taxon>Sar</taxon>
        <taxon>Alveolata</taxon>
        <taxon>Ciliophora</taxon>
        <taxon>Intramacronucleata</taxon>
        <taxon>Oligohymenophorea</taxon>
        <taxon>Hymenostomatida</taxon>
        <taxon>Tetrahymenina</taxon>
        <taxon>Tetrahymenidae</taxon>
        <taxon>Tetrahymena</taxon>
    </lineage>
</organism>